<proteinExistence type="predicted"/>
<name>A0A2P2QTV8_RHIMU</name>
<sequence>MGMLTAFPRTQLFLGSIWWSKQSGNSHCLLYTSSSTDQIFYCCLFHILSFLA</sequence>
<organism evidence="1">
    <name type="scientific">Rhizophora mucronata</name>
    <name type="common">Asiatic mangrove</name>
    <dbReference type="NCBI Taxonomy" id="61149"/>
    <lineage>
        <taxon>Eukaryota</taxon>
        <taxon>Viridiplantae</taxon>
        <taxon>Streptophyta</taxon>
        <taxon>Embryophyta</taxon>
        <taxon>Tracheophyta</taxon>
        <taxon>Spermatophyta</taxon>
        <taxon>Magnoliopsida</taxon>
        <taxon>eudicotyledons</taxon>
        <taxon>Gunneridae</taxon>
        <taxon>Pentapetalae</taxon>
        <taxon>rosids</taxon>
        <taxon>fabids</taxon>
        <taxon>Malpighiales</taxon>
        <taxon>Rhizophoraceae</taxon>
        <taxon>Rhizophora</taxon>
    </lineage>
</organism>
<protein>
    <submittedName>
        <fullName evidence="1">Uncharacterized protein</fullName>
    </submittedName>
</protein>
<accession>A0A2P2QTV8</accession>
<evidence type="ECO:0000313" key="1">
    <source>
        <dbReference type="EMBL" id="MBX70452.1"/>
    </source>
</evidence>
<reference evidence="1" key="1">
    <citation type="submission" date="2018-02" db="EMBL/GenBank/DDBJ databases">
        <title>Rhizophora mucronata_Transcriptome.</title>
        <authorList>
            <person name="Meera S.P."/>
            <person name="Sreeshan A."/>
            <person name="Augustine A."/>
        </authorList>
    </citation>
    <scope>NUCLEOTIDE SEQUENCE</scope>
    <source>
        <tissue evidence="1">Leaf</tissue>
    </source>
</reference>
<dbReference type="AlphaFoldDB" id="A0A2P2QTV8"/>
<dbReference type="EMBL" id="GGEC01089968">
    <property type="protein sequence ID" value="MBX70452.1"/>
    <property type="molecule type" value="Transcribed_RNA"/>
</dbReference>